<comment type="catalytic activity">
    <reaction evidence="4 5">
        <text>RX + glutathione = an S-substituted glutathione + a halide anion + H(+)</text>
        <dbReference type="Rhea" id="RHEA:16437"/>
        <dbReference type="ChEBI" id="CHEBI:15378"/>
        <dbReference type="ChEBI" id="CHEBI:16042"/>
        <dbReference type="ChEBI" id="CHEBI:17792"/>
        <dbReference type="ChEBI" id="CHEBI:57925"/>
        <dbReference type="ChEBI" id="CHEBI:90779"/>
        <dbReference type="EC" id="2.5.1.18"/>
    </reaction>
</comment>
<evidence type="ECO:0000256" key="4">
    <source>
        <dbReference type="ARBA" id="ARBA00047960"/>
    </source>
</evidence>
<keyword evidence="2 5" id="KW-0808">Transferase</keyword>
<dbReference type="EC" id="2.5.1.18" evidence="5"/>
<reference evidence="9" key="1">
    <citation type="submission" date="2013-09" db="EMBL/GenBank/DDBJ databases">
        <title>Corchorus olitorius genome sequencing.</title>
        <authorList>
            <person name="Alam M."/>
            <person name="Haque M.S."/>
            <person name="Islam M.S."/>
            <person name="Emdad E.M."/>
            <person name="Islam M.M."/>
            <person name="Ahmed B."/>
            <person name="Halim A."/>
            <person name="Hossen Q.M.M."/>
            <person name="Hossain M.Z."/>
            <person name="Ahmed R."/>
            <person name="Khan M.M."/>
            <person name="Islam R."/>
            <person name="Rashid M.M."/>
            <person name="Khan S.A."/>
            <person name="Rahman M.S."/>
            <person name="Alam M."/>
            <person name="Yahiya A.S."/>
            <person name="Khan M.S."/>
            <person name="Azam M.S."/>
            <person name="Haque T."/>
            <person name="Lashkar M.Z.H."/>
            <person name="Akhand A.I."/>
            <person name="Morshed G."/>
            <person name="Roy S."/>
            <person name="Uddin K.S."/>
            <person name="Rabeya T."/>
            <person name="Hossain A.S."/>
            <person name="Chowdhury A."/>
            <person name="Snigdha A.R."/>
            <person name="Mortoza M.S."/>
            <person name="Matin S.A."/>
            <person name="Hoque S.M.E."/>
            <person name="Islam M.K."/>
            <person name="Roy D.K."/>
            <person name="Haider R."/>
            <person name="Moosa M.M."/>
            <person name="Elias S.M."/>
            <person name="Hasan A.M."/>
            <person name="Jahan S."/>
            <person name="Shafiuddin M."/>
            <person name="Mahmood N."/>
            <person name="Shommy N.S."/>
        </authorList>
    </citation>
    <scope>NUCLEOTIDE SEQUENCE [LARGE SCALE GENOMIC DNA]</scope>
    <source>
        <strain evidence="9">cv. O-4</strain>
    </source>
</reference>
<dbReference type="AlphaFoldDB" id="A0A1R3HLU0"/>
<dbReference type="InterPro" id="IPR004045">
    <property type="entry name" value="Glutathione_S-Trfase_N"/>
</dbReference>
<dbReference type="PANTHER" id="PTHR11260">
    <property type="entry name" value="GLUTATHIONE S-TRANSFERASE, GST, SUPERFAMILY, GST DOMAIN CONTAINING"/>
    <property type="match status" value="1"/>
</dbReference>
<dbReference type="Gene3D" id="1.20.1050.10">
    <property type="match status" value="1"/>
</dbReference>
<evidence type="ECO:0000256" key="2">
    <source>
        <dbReference type="ARBA" id="ARBA00022679"/>
    </source>
</evidence>
<keyword evidence="9" id="KW-1185">Reference proteome</keyword>
<evidence type="ECO:0000256" key="5">
    <source>
        <dbReference type="RuleBase" id="RU369102"/>
    </source>
</evidence>
<protein>
    <recommendedName>
        <fullName evidence="5">Glutathione S-transferase</fullName>
        <ecNumber evidence="5">2.5.1.18</ecNumber>
    </recommendedName>
</protein>
<dbReference type="PANTHER" id="PTHR11260:SF711">
    <property type="entry name" value="GLUTATHIONE S-TRANSFERASE U9"/>
    <property type="match status" value="1"/>
</dbReference>
<dbReference type="GO" id="GO:0004364">
    <property type="term" value="F:glutathione transferase activity"/>
    <property type="evidence" value="ECO:0007669"/>
    <property type="project" value="UniProtKB-UniRule"/>
</dbReference>
<evidence type="ECO:0000259" key="7">
    <source>
        <dbReference type="PROSITE" id="PS50405"/>
    </source>
</evidence>
<organism evidence="8 9">
    <name type="scientific">Corchorus olitorius</name>
    <dbReference type="NCBI Taxonomy" id="93759"/>
    <lineage>
        <taxon>Eukaryota</taxon>
        <taxon>Viridiplantae</taxon>
        <taxon>Streptophyta</taxon>
        <taxon>Embryophyta</taxon>
        <taxon>Tracheophyta</taxon>
        <taxon>Spermatophyta</taxon>
        <taxon>Magnoliopsida</taxon>
        <taxon>eudicotyledons</taxon>
        <taxon>Gunneridae</taxon>
        <taxon>Pentapetalae</taxon>
        <taxon>rosids</taxon>
        <taxon>malvids</taxon>
        <taxon>Malvales</taxon>
        <taxon>Malvaceae</taxon>
        <taxon>Grewioideae</taxon>
        <taxon>Apeibeae</taxon>
        <taxon>Corchorus</taxon>
    </lineage>
</organism>
<dbReference type="CDD" id="cd03185">
    <property type="entry name" value="GST_C_Tau"/>
    <property type="match status" value="1"/>
</dbReference>
<dbReference type="SUPFAM" id="SSF47616">
    <property type="entry name" value="GST C-terminal domain-like"/>
    <property type="match status" value="1"/>
</dbReference>
<feature type="domain" description="GST C-terminal" evidence="7">
    <location>
        <begin position="91"/>
        <end position="223"/>
    </location>
</feature>
<dbReference type="GO" id="GO:0009407">
    <property type="term" value="P:toxin catabolic process"/>
    <property type="evidence" value="ECO:0007669"/>
    <property type="project" value="UniProtKB-ARBA"/>
</dbReference>
<proteinExistence type="inferred from homology"/>
<dbReference type="SUPFAM" id="SSF52833">
    <property type="entry name" value="Thioredoxin-like"/>
    <property type="match status" value="1"/>
</dbReference>
<dbReference type="GO" id="GO:0006749">
    <property type="term" value="P:glutathione metabolic process"/>
    <property type="evidence" value="ECO:0007669"/>
    <property type="project" value="InterPro"/>
</dbReference>
<dbReference type="EMBL" id="AWUE01019835">
    <property type="protein sequence ID" value="OMO71284.1"/>
    <property type="molecule type" value="Genomic_DNA"/>
</dbReference>
<evidence type="ECO:0000313" key="9">
    <source>
        <dbReference type="Proteomes" id="UP000187203"/>
    </source>
</evidence>
<accession>A0A1R3HLU0</accession>
<dbReference type="PROSITE" id="PS50404">
    <property type="entry name" value="GST_NTER"/>
    <property type="match status" value="1"/>
</dbReference>
<gene>
    <name evidence="8" type="ORF">COLO4_28323</name>
</gene>
<dbReference type="SFLD" id="SFLDG00358">
    <property type="entry name" value="Main_(cytGST)"/>
    <property type="match status" value="1"/>
</dbReference>
<sequence>MEGENKVILHGTRFSPLVKRVELALRLKGVAFEFVEEDLKNKSPELLKHNPVYKQVPVLVHNGKAIAETPIILEYIDENWKNNSPHLLPQDPYKRAKVRFWATFIQQELFQNMKTAITTDGEVQEKALKELEKVGLLEEGMKEFFPDGNPSISSETVGILDIVFFTCFGSHKVEEEVLGIKIIDPEKTPLLFSWVTAINQVPLMKEFTPPHDKLVGFLKNMRANALKSSATN</sequence>
<evidence type="ECO:0000256" key="1">
    <source>
        <dbReference type="ARBA" id="ARBA00022575"/>
    </source>
</evidence>
<feature type="domain" description="GST N-terminal" evidence="6">
    <location>
        <begin position="5"/>
        <end position="84"/>
    </location>
</feature>
<comment type="caution">
    <text evidence="8">The sequence shown here is derived from an EMBL/GenBank/DDBJ whole genome shotgun (WGS) entry which is preliminary data.</text>
</comment>
<evidence type="ECO:0000259" key="6">
    <source>
        <dbReference type="PROSITE" id="PS50404"/>
    </source>
</evidence>
<dbReference type="CDD" id="cd03058">
    <property type="entry name" value="GST_N_Tau"/>
    <property type="match status" value="1"/>
</dbReference>
<dbReference type="OrthoDB" id="4951845at2759"/>
<dbReference type="SFLD" id="SFLDG01152">
    <property type="entry name" value="Main.3:_Omega-_and_Tau-like"/>
    <property type="match status" value="1"/>
</dbReference>
<name>A0A1R3HLU0_9ROSI</name>
<dbReference type="InterPro" id="IPR010987">
    <property type="entry name" value="Glutathione-S-Trfase_C-like"/>
</dbReference>
<comment type="similarity">
    <text evidence="3">Belongs to the GST superfamily. Tau family.</text>
</comment>
<dbReference type="FunFam" id="1.20.1050.10:FF:000016">
    <property type="entry name" value="Glutathione S-transferase U9"/>
    <property type="match status" value="1"/>
</dbReference>
<keyword evidence="5" id="KW-0963">Cytoplasm</keyword>
<dbReference type="STRING" id="93759.A0A1R3HLU0"/>
<evidence type="ECO:0000313" key="8">
    <source>
        <dbReference type="EMBL" id="OMO71284.1"/>
    </source>
</evidence>
<dbReference type="PROSITE" id="PS50405">
    <property type="entry name" value="GST_CTER"/>
    <property type="match status" value="1"/>
</dbReference>
<comment type="subcellular location">
    <subcellularLocation>
        <location evidence="5">Cytoplasm</location>
        <location evidence="5">Cytosol</location>
    </subcellularLocation>
</comment>
<keyword evidence="1" id="KW-0216">Detoxification</keyword>
<dbReference type="InterPro" id="IPR040079">
    <property type="entry name" value="Glutathione_S-Trfase"/>
</dbReference>
<dbReference type="Proteomes" id="UP000187203">
    <property type="component" value="Unassembled WGS sequence"/>
</dbReference>
<dbReference type="InterPro" id="IPR036249">
    <property type="entry name" value="Thioredoxin-like_sf"/>
</dbReference>
<dbReference type="InterPro" id="IPR036282">
    <property type="entry name" value="Glutathione-S-Trfase_C_sf"/>
</dbReference>
<dbReference type="InterPro" id="IPR045074">
    <property type="entry name" value="GST_C_Tau"/>
</dbReference>
<comment type="function">
    <text evidence="5">Is involved in the conjugation of reduced glutathione to a wide number of exogenous and endogenous hydrophobic electrophiles.</text>
</comment>
<dbReference type="Pfam" id="PF02798">
    <property type="entry name" value="GST_N"/>
    <property type="match status" value="1"/>
</dbReference>
<dbReference type="InterPro" id="IPR045073">
    <property type="entry name" value="Omega/Tau-like"/>
</dbReference>
<evidence type="ECO:0000256" key="3">
    <source>
        <dbReference type="ARBA" id="ARBA00025743"/>
    </source>
</evidence>
<dbReference type="Gene3D" id="3.40.30.10">
    <property type="entry name" value="Glutaredoxin"/>
    <property type="match status" value="1"/>
</dbReference>
<dbReference type="GO" id="GO:0005829">
    <property type="term" value="C:cytosol"/>
    <property type="evidence" value="ECO:0007669"/>
    <property type="project" value="UniProtKB-SubCell"/>
</dbReference>
<dbReference type="SFLD" id="SFLDS00019">
    <property type="entry name" value="Glutathione_Transferase_(cytos"/>
    <property type="match status" value="1"/>
</dbReference>